<name>A0A8E2J757_9APHY</name>
<sequence>MDKNVAVASTQRVIVSPTFVLYEVLPRNEPHAQSSSIRHRYIQSLFAVSIIDTGEVGIVRIRRITTPSQTCSQTAAYNSLRRRGTTALQDWSLLWACQMIILPNFLDALAQYQLRYSLARSFVFATGRTIDQLLYSGGVCSHAAGSSGSGNRFRPPCALWLCHDDLYEEGDMRRSSFDGTCV</sequence>
<keyword evidence="2" id="KW-1185">Reference proteome</keyword>
<dbReference type="EMBL" id="KV722340">
    <property type="protein sequence ID" value="OCH94897.1"/>
    <property type="molecule type" value="Genomic_DNA"/>
</dbReference>
<dbReference type="AlphaFoldDB" id="A0A8E2J757"/>
<protein>
    <submittedName>
        <fullName evidence="1">Uncharacterized protein</fullName>
    </submittedName>
</protein>
<dbReference type="Proteomes" id="UP000250043">
    <property type="component" value="Unassembled WGS sequence"/>
</dbReference>
<evidence type="ECO:0000313" key="2">
    <source>
        <dbReference type="Proteomes" id="UP000250043"/>
    </source>
</evidence>
<organism evidence="1 2">
    <name type="scientific">Obba rivulosa</name>
    <dbReference type="NCBI Taxonomy" id="1052685"/>
    <lineage>
        <taxon>Eukaryota</taxon>
        <taxon>Fungi</taxon>
        <taxon>Dikarya</taxon>
        <taxon>Basidiomycota</taxon>
        <taxon>Agaricomycotina</taxon>
        <taxon>Agaricomycetes</taxon>
        <taxon>Polyporales</taxon>
        <taxon>Gelatoporiaceae</taxon>
        <taxon>Obba</taxon>
    </lineage>
</organism>
<gene>
    <name evidence="1" type="ORF">OBBRIDRAFT_52702</name>
</gene>
<accession>A0A8E2J757</accession>
<proteinExistence type="predicted"/>
<reference evidence="1 2" key="1">
    <citation type="submission" date="2016-07" db="EMBL/GenBank/DDBJ databases">
        <title>Draft genome of the white-rot fungus Obba rivulosa 3A-2.</title>
        <authorList>
            <consortium name="DOE Joint Genome Institute"/>
            <person name="Miettinen O."/>
            <person name="Riley R."/>
            <person name="Acob R."/>
            <person name="Barry K."/>
            <person name="Cullen D."/>
            <person name="De Vries R."/>
            <person name="Hainaut M."/>
            <person name="Hatakka A."/>
            <person name="Henrissat B."/>
            <person name="Hilden K."/>
            <person name="Kuo R."/>
            <person name="Labutti K."/>
            <person name="Lipzen A."/>
            <person name="Makela M.R."/>
            <person name="Sandor L."/>
            <person name="Spatafora J.W."/>
            <person name="Grigoriev I.V."/>
            <person name="Hibbett D.S."/>
        </authorList>
    </citation>
    <scope>NUCLEOTIDE SEQUENCE [LARGE SCALE GENOMIC DNA]</scope>
    <source>
        <strain evidence="1 2">3A-2</strain>
    </source>
</reference>
<evidence type="ECO:0000313" key="1">
    <source>
        <dbReference type="EMBL" id="OCH94897.1"/>
    </source>
</evidence>